<evidence type="ECO:0000313" key="1">
    <source>
        <dbReference type="EMBL" id="EKZ1926214.1"/>
    </source>
</evidence>
<dbReference type="RefSeq" id="WP_125899114.1">
    <property type="nucleotide sequence ID" value="NZ_CP182416.1"/>
</dbReference>
<dbReference type="EMBL" id="ABLTIR010000016">
    <property type="protein sequence ID" value="EKZ1926214.1"/>
    <property type="molecule type" value="Genomic_DNA"/>
</dbReference>
<accession>A0AAI9CIW8</accession>
<dbReference type="Proteomes" id="UP001225498">
    <property type="component" value="Unassembled WGS sequence"/>
</dbReference>
<evidence type="ECO:0000313" key="2">
    <source>
        <dbReference type="Proteomes" id="UP001225498"/>
    </source>
</evidence>
<comment type="caution">
    <text evidence="1">The sequence shown here is derived from an EMBL/GenBank/DDBJ whole genome shotgun (WGS) entry which is preliminary data.</text>
</comment>
<proteinExistence type="predicted"/>
<organism evidence="1 2">
    <name type="scientific">Stenotrophomonas maltophilia</name>
    <name type="common">Pseudomonas maltophilia</name>
    <name type="synonym">Xanthomonas maltophilia</name>
    <dbReference type="NCBI Taxonomy" id="40324"/>
    <lineage>
        <taxon>Bacteria</taxon>
        <taxon>Pseudomonadati</taxon>
        <taxon>Pseudomonadota</taxon>
        <taxon>Gammaproteobacteria</taxon>
        <taxon>Lysobacterales</taxon>
        <taxon>Lysobacteraceae</taxon>
        <taxon>Stenotrophomonas</taxon>
        <taxon>Stenotrophomonas maltophilia group</taxon>
    </lineage>
</organism>
<name>A0AAI9CIW8_STEMA</name>
<protein>
    <submittedName>
        <fullName evidence="1">Uncharacterized protein</fullName>
    </submittedName>
</protein>
<sequence>MTMMERSKTNAGRVRALFERQPSAALMAREIYQGVGATTPIDRDRIRSALRDLTEAHYLLKDGIGQRAVFRLSGVGMPRAFVVTDEQRERCRLDKAHKQALRRAARRGGAAGPRTADKMTINRSRVERLSGLAPAKAWGMEKDGQRPAETVEQFEARGGQVQRLTASWEQRA</sequence>
<dbReference type="AlphaFoldDB" id="A0AAI9CIW8"/>
<gene>
    <name evidence="1" type="ORF">REH87_001203</name>
</gene>
<reference evidence="1" key="1">
    <citation type="submission" date="2023-08" db="EMBL/GenBank/DDBJ databases">
        <authorList>
            <consortium name="Clinical and Environmental Microbiology Branch: Whole genome sequencing antimicrobial resistance pathogens in the healthcare setting"/>
        </authorList>
    </citation>
    <scope>NUCLEOTIDE SEQUENCE</scope>
    <source>
        <strain evidence="1">2023CJ-00293</strain>
    </source>
</reference>